<evidence type="ECO:0000256" key="5">
    <source>
        <dbReference type="ARBA" id="ARBA00022519"/>
    </source>
</evidence>
<feature type="transmembrane region" description="Helical" evidence="10">
    <location>
        <begin position="209"/>
        <end position="235"/>
    </location>
</feature>
<feature type="domain" description="Type II secretion system protein GspF" evidence="11">
    <location>
        <begin position="270"/>
        <end position="392"/>
    </location>
</feature>
<protein>
    <submittedName>
        <fullName evidence="12">Type 4 fimbrial assembly protein PilC</fullName>
    </submittedName>
    <submittedName>
        <fullName evidence="13">Type II secretion system F domain-containing protein</fullName>
    </submittedName>
</protein>
<dbReference type="FunFam" id="1.20.81.30:FF:000001">
    <property type="entry name" value="Type II secretion system protein F"/>
    <property type="match status" value="2"/>
</dbReference>
<evidence type="ECO:0000256" key="9">
    <source>
        <dbReference type="RuleBase" id="RU003923"/>
    </source>
</evidence>
<dbReference type="KEGG" id="cpat:CLPA_c14800"/>
<evidence type="ECO:0000313" key="13">
    <source>
        <dbReference type="EMBL" id="KRU12450.1"/>
    </source>
</evidence>
<evidence type="ECO:0000256" key="8">
    <source>
        <dbReference type="ARBA" id="ARBA00023136"/>
    </source>
</evidence>
<dbReference type="Pfam" id="PF00482">
    <property type="entry name" value="T2SSF"/>
    <property type="match status" value="2"/>
</dbReference>
<comment type="similarity">
    <text evidence="2 9">Belongs to the GSP F family.</text>
</comment>
<feature type="transmembrane region" description="Helical" evidence="10">
    <location>
        <begin position="373"/>
        <end position="397"/>
    </location>
</feature>
<reference evidence="13" key="2">
    <citation type="submission" date="2015-10" db="EMBL/GenBank/DDBJ databases">
        <title>Improved Draft Genome Sequence of Clostridium pasteurianum Strain ATCC 6013 (DSM 525) Using a Hybrid Next-Generation Sequencing Approach.</title>
        <authorList>
            <person name="Pyne M.E."/>
            <person name="Utturkar S.M."/>
            <person name="Brown S.D."/>
            <person name="Moo-Young M."/>
            <person name="Chung D.A."/>
            <person name="Chou P.C."/>
        </authorList>
    </citation>
    <scope>NUCLEOTIDE SEQUENCE</scope>
    <source>
        <strain evidence="13">ATCC 6013</strain>
    </source>
</reference>
<dbReference type="Proteomes" id="UP000030905">
    <property type="component" value="Chromosome"/>
</dbReference>
<keyword evidence="5" id="KW-0997">Cell inner membrane</keyword>
<proteinExistence type="inferred from homology"/>
<accession>A0A0H3J8Y2</accession>
<sequence length="401" mass="44803">MPTFQYEAKTLRGNIVKGKIDAPDEETIVEILRRKDHYPIKIVEYKEGFNVNLSEYQRIPMKDISIFARQFAVVLEAGITILKAIEILKEQSENRKLKRILSEVFEEIQKGNSLSESMGKHKDFPKMFISMIAVGEASGTLDSIMNRMAGYYDKEYRLRQKIKSAVTYPIIVSVFAVLVIAMLVTFVLPRFVVMLDSLGVKELPLPTRIVMGISSILQHYYIIIVLIIIAIIVLVNRAIKTENGTKALDTFKMKVPMFGSIYQKIVTARFARTFGILVTSGLSVIDSIAISKEVVGNVVIKNVLDALEEDIKKGESLGESLKTSNVFPLMLSQMIKIGEESGTLDYVLDKTAEFYDGEVDSATAQIAVMVEPLIIIVLSVVVGFIIISVILPIFNIYNAMG</sequence>
<dbReference type="GO" id="GO:0009306">
    <property type="term" value="P:protein secretion"/>
    <property type="evidence" value="ECO:0007669"/>
    <property type="project" value="InterPro"/>
</dbReference>
<reference evidence="13 14" key="3">
    <citation type="journal article" name="Genome Announc.">
        <title>Improved Draft Genome Sequence of Clostridium pasteurianum Strain ATCC 6013 (DSM 525) Using a Hybrid Next-Generation Sequencing Approach.</title>
        <authorList>
            <person name="Pyne M.E."/>
            <person name="Utturkar S."/>
            <person name="Brown S.D."/>
            <person name="Moo-Young M."/>
            <person name="Chung D.A."/>
            <person name="Chou C.P."/>
        </authorList>
    </citation>
    <scope>NUCLEOTIDE SEQUENCE [LARGE SCALE GENOMIC DNA]</scope>
    <source>
        <strain evidence="13 14">ATCC 6013</strain>
    </source>
</reference>
<dbReference type="InterPro" id="IPR042094">
    <property type="entry name" value="T2SS_GspF_sf"/>
</dbReference>
<dbReference type="PROSITE" id="PS00874">
    <property type="entry name" value="T2SP_F"/>
    <property type="match status" value="1"/>
</dbReference>
<dbReference type="eggNOG" id="COG1459">
    <property type="taxonomic scope" value="Bacteria"/>
</dbReference>
<evidence type="ECO:0000256" key="7">
    <source>
        <dbReference type="ARBA" id="ARBA00022989"/>
    </source>
</evidence>
<evidence type="ECO:0000259" key="11">
    <source>
        <dbReference type="Pfam" id="PF00482"/>
    </source>
</evidence>
<keyword evidence="8 10" id="KW-0472">Membrane</keyword>
<keyword evidence="4" id="KW-1003">Cell membrane</keyword>
<reference evidence="12 15" key="1">
    <citation type="journal article" date="2015" name="Genome Announc.">
        <title>Complete Genome Sequence of the Nitrogen-Fixing and Solvent-Producing Clostridium pasteurianum DSM 525.</title>
        <authorList>
            <person name="Poehlein A."/>
            <person name="Grosse-Honebrink A."/>
            <person name="Zhang Y."/>
            <person name="Minton N.P."/>
            <person name="Daniel R."/>
        </authorList>
    </citation>
    <scope>NUCLEOTIDE SEQUENCE [LARGE SCALE GENOMIC DNA]</scope>
    <source>
        <strain evidence="12">DSM 525</strain>
        <strain evidence="15">DSM 525 / ATCC 6013</strain>
    </source>
</reference>
<dbReference type="PANTHER" id="PTHR30012:SF0">
    <property type="entry name" value="TYPE II SECRETION SYSTEM PROTEIN F-RELATED"/>
    <property type="match status" value="1"/>
</dbReference>
<dbReference type="AlphaFoldDB" id="A0A0H3J8Y2"/>
<dbReference type="EMBL" id="CP009268">
    <property type="protein sequence ID" value="AJA51543.1"/>
    <property type="molecule type" value="Genomic_DNA"/>
</dbReference>
<keyword evidence="3 9" id="KW-0813">Transport</keyword>
<dbReference type="PATRIC" id="fig|1262449.3.peg.3439"/>
<keyword evidence="7 10" id="KW-1133">Transmembrane helix</keyword>
<name>A0A0H3J8Y2_CLOPA</name>
<feature type="transmembrane region" description="Helical" evidence="10">
    <location>
        <begin position="166"/>
        <end position="189"/>
    </location>
</feature>
<dbReference type="InterPro" id="IPR001992">
    <property type="entry name" value="T2SS_GspF/T4SS_PilC_CS"/>
</dbReference>
<dbReference type="PANTHER" id="PTHR30012">
    <property type="entry name" value="GENERAL SECRETION PATHWAY PROTEIN"/>
    <property type="match status" value="1"/>
</dbReference>
<dbReference type="Gene3D" id="1.20.81.30">
    <property type="entry name" value="Type II secretion system (T2SS), domain F"/>
    <property type="match status" value="2"/>
</dbReference>
<keyword evidence="6 9" id="KW-0812">Transmembrane</keyword>
<evidence type="ECO:0000256" key="3">
    <source>
        <dbReference type="ARBA" id="ARBA00022448"/>
    </source>
</evidence>
<dbReference type="KEGG" id="cpae:CPAST_c14800"/>
<evidence type="ECO:0000313" key="14">
    <source>
        <dbReference type="Proteomes" id="UP000028042"/>
    </source>
</evidence>
<evidence type="ECO:0000256" key="10">
    <source>
        <dbReference type="SAM" id="Phobius"/>
    </source>
</evidence>
<dbReference type="EMBL" id="JPGY02000001">
    <property type="protein sequence ID" value="KRU12450.1"/>
    <property type="molecule type" value="Genomic_DNA"/>
</dbReference>
<dbReference type="PRINTS" id="PR00812">
    <property type="entry name" value="BCTERIALGSPF"/>
</dbReference>
<organism evidence="12 15">
    <name type="scientific">Clostridium pasteurianum DSM 525 = ATCC 6013</name>
    <dbReference type="NCBI Taxonomy" id="1262449"/>
    <lineage>
        <taxon>Bacteria</taxon>
        <taxon>Bacillati</taxon>
        <taxon>Bacillota</taxon>
        <taxon>Clostridia</taxon>
        <taxon>Eubacteriales</taxon>
        <taxon>Clostridiaceae</taxon>
        <taxon>Clostridium</taxon>
    </lineage>
</organism>
<gene>
    <name evidence="12" type="primary">pilC</name>
    <name evidence="12" type="ORF">CLPA_c14800</name>
    <name evidence="13" type="ORF">CP6013_01697</name>
</gene>
<evidence type="ECO:0000313" key="15">
    <source>
        <dbReference type="Proteomes" id="UP000030905"/>
    </source>
</evidence>
<evidence type="ECO:0000256" key="1">
    <source>
        <dbReference type="ARBA" id="ARBA00004429"/>
    </source>
</evidence>
<evidence type="ECO:0000256" key="4">
    <source>
        <dbReference type="ARBA" id="ARBA00022475"/>
    </source>
</evidence>
<dbReference type="InterPro" id="IPR018076">
    <property type="entry name" value="T2SS_GspF_dom"/>
</dbReference>
<dbReference type="RefSeq" id="WP_003447297.1">
    <property type="nucleotide sequence ID" value="NZ_ANZB01000014.1"/>
</dbReference>
<dbReference type="InterPro" id="IPR003004">
    <property type="entry name" value="GspF/PilC"/>
</dbReference>
<feature type="domain" description="Type II secretion system protein GspF" evidence="11">
    <location>
        <begin position="67"/>
        <end position="189"/>
    </location>
</feature>
<keyword evidence="15" id="KW-1185">Reference proteome</keyword>
<dbReference type="GeneID" id="93073653"/>
<comment type="subcellular location">
    <subcellularLocation>
        <location evidence="1">Cell inner membrane</location>
        <topology evidence="1">Multi-pass membrane protein</topology>
    </subcellularLocation>
    <subcellularLocation>
        <location evidence="9">Cell membrane</location>
        <topology evidence="9">Multi-pass membrane protein</topology>
    </subcellularLocation>
</comment>
<dbReference type="Proteomes" id="UP000028042">
    <property type="component" value="Unassembled WGS sequence"/>
</dbReference>
<dbReference type="GO" id="GO:0005886">
    <property type="term" value="C:plasma membrane"/>
    <property type="evidence" value="ECO:0007669"/>
    <property type="project" value="UniProtKB-SubCell"/>
</dbReference>
<evidence type="ECO:0000313" key="12">
    <source>
        <dbReference type="EMBL" id="AJA51543.1"/>
    </source>
</evidence>
<evidence type="ECO:0000256" key="2">
    <source>
        <dbReference type="ARBA" id="ARBA00005745"/>
    </source>
</evidence>
<evidence type="ECO:0000256" key="6">
    <source>
        <dbReference type="ARBA" id="ARBA00022692"/>
    </source>
</evidence>